<dbReference type="Proteomes" id="UP000677913">
    <property type="component" value="Unassembled WGS sequence"/>
</dbReference>
<dbReference type="InterPro" id="IPR011009">
    <property type="entry name" value="Kinase-like_dom_sf"/>
</dbReference>
<dbReference type="RefSeq" id="WP_211467223.1">
    <property type="nucleotide sequence ID" value="NZ_JAGSXH010000027.1"/>
</dbReference>
<feature type="region of interest" description="Disordered" evidence="1">
    <location>
        <begin position="408"/>
        <end position="427"/>
    </location>
</feature>
<reference evidence="3" key="1">
    <citation type="submission" date="2021-04" db="EMBL/GenBank/DDBJ databases">
        <title>Genome based classification of Actinospica acidithermotolerans sp. nov., an actinobacterium isolated from an Indonesian hot spring.</title>
        <authorList>
            <person name="Kusuma A.B."/>
            <person name="Putra K.E."/>
            <person name="Nafisah S."/>
            <person name="Loh J."/>
            <person name="Nouioui I."/>
            <person name="Goodfellow M."/>
        </authorList>
    </citation>
    <scope>NUCLEOTIDE SEQUENCE</scope>
    <source>
        <strain evidence="3">DSM 45618</strain>
    </source>
</reference>
<feature type="transmembrane region" description="Helical" evidence="2">
    <location>
        <begin position="355"/>
        <end position="375"/>
    </location>
</feature>
<organism evidence="3 4">
    <name type="scientific">Actinocrinis puniceicyclus</name>
    <dbReference type="NCBI Taxonomy" id="977794"/>
    <lineage>
        <taxon>Bacteria</taxon>
        <taxon>Bacillati</taxon>
        <taxon>Actinomycetota</taxon>
        <taxon>Actinomycetes</taxon>
        <taxon>Catenulisporales</taxon>
        <taxon>Actinospicaceae</taxon>
        <taxon>Actinocrinis</taxon>
    </lineage>
</organism>
<comment type="caution">
    <text evidence="3">The sequence shown here is derived from an EMBL/GenBank/DDBJ whole genome shotgun (WGS) entry which is preliminary data.</text>
</comment>
<dbReference type="SUPFAM" id="SSF56112">
    <property type="entry name" value="Protein kinase-like (PK-like)"/>
    <property type="match status" value="1"/>
</dbReference>
<gene>
    <name evidence="3" type="ORF">KGA66_10510</name>
</gene>
<proteinExistence type="predicted"/>
<evidence type="ECO:0000313" key="3">
    <source>
        <dbReference type="EMBL" id="MBS2963480.1"/>
    </source>
</evidence>
<dbReference type="EMBL" id="JAGSXH010000027">
    <property type="protein sequence ID" value="MBS2963480.1"/>
    <property type="molecule type" value="Genomic_DNA"/>
</dbReference>
<name>A0A8J7WQ43_9ACTN</name>
<keyword evidence="2" id="KW-1133">Transmembrane helix</keyword>
<sequence length="427" mass="44685">MAEAVGADAGMSPAIGMAASAAGGLVVLRDELGILSVMRCLDADLTVDPGFQYGFPAESAALAGLSDPRLAPPLSYVADAAGQIVATVCRHVTGVRLSKVLAQLPRGLDVQTASVVLKDVLAALAALHARGVPHRRPDAGHVIIEPSGNCVLVDVGLVARPEPHDPAAAMAADLELAAELFVTCMVTGRRLPDHTARTGYFAQGELEGVAARIYDAVLEDAGVARGHDGEVKDRVPRTAASTLSALEAAAADCFDAGWDGRGRERLAAAAKDHRSSRRRFLEFRPTGPTDHRWSLRGWHAGAPRARRNTHRLVASAAVVRQAREQLAELWSCRLRARGAGSHAAGGRAGSTLLRYLIPLIAFLLAFGVALILLGLSSPAPARGTMDRPDRGHWAGAASHVVASSYLRSDNTQSGSCDVAPTPGPADR</sequence>
<protein>
    <recommendedName>
        <fullName evidence="5">Protein kinase domain-containing protein</fullName>
    </recommendedName>
</protein>
<accession>A0A8J7WQ43</accession>
<keyword evidence="4" id="KW-1185">Reference proteome</keyword>
<dbReference type="Gene3D" id="1.10.510.10">
    <property type="entry name" value="Transferase(Phosphotransferase) domain 1"/>
    <property type="match status" value="1"/>
</dbReference>
<evidence type="ECO:0000256" key="2">
    <source>
        <dbReference type="SAM" id="Phobius"/>
    </source>
</evidence>
<keyword evidence="2" id="KW-0812">Transmembrane</keyword>
<keyword evidence="2" id="KW-0472">Membrane</keyword>
<dbReference type="AlphaFoldDB" id="A0A8J7WQ43"/>
<evidence type="ECO:0008006" key="5">
    <source>
        <dbReference type="Google" id="ProtNLM"/>
    </source>
</evidence>
<evidence type="ECO:0000256" key="1">
    <source>
        <dbReference type="SAM" id="MobiDB-lite"/>
    </source>
</evidence>
<evidence type="ECO:0000313" key="4">
    <source>
        <dbReference type="Proteomes" id="UP000677913"/>
    </source>
</evidence>